<dbReference type="EMBL" id="JACJFM010000028">
    <property type="protein sequence ID" value="MBB1488439.1"/>
    <property type="molecule type" value="Genomic_DNA"/>
</dbReference>
<name>A0A839IVE8_9GAMM</name>
<dbReference type="PANTHER" id="PTHR34298:SF2">
    <property type="entry name" value="SEGREGATION AND CONDENSATION PROTEIN B"/>
    <property type="match status" value="1"/>
</dbReference>
<evidence type="ECO:0000256" key="2">
    <source>
        <dbReference type="ARBA" id="ARBA00022618"/>
    </source>
</evidence>
<dbReference type="GO" id="GO:0051304">
    <property type="term" value="P:chromosome separation"/>
    <property type="evidence" value="ECO:0007669"/>
    <property type="project" value="InterPro"/>
</dbReference>
<sequence>MNKRLITTMKADQLKPVVEALLMVADQPLSIEQLAELFEEYERPARSLFREVLNRLQQDYDGRGIELVEVASGWRIQARPQYASRISRLWQERPQKYSRALLETLALIAYRQPVTRGDIEEIRGVSVSSSIMKTLLEREWVRVVGHREVPGRPAMYATTRNFLDYFNLQALDQLPTLSEIRDLGDQMQAKQQEEIAAEEARLMAEQEEKRRQMMAETLADGADVGKAVLTDDAVAEVSSVSDDEAAGLTVADLLQREYGRADAEEIAGSEAEQNSSAEERPESSLADSGISRDQSVDSEADTETEHNLSFSELAQRLDQRLSDSEYDKDNPLVSAQDLPPIPDPDE</sequence>
<evidence type="ECO:0000313" key="8">
    <source>
        <dbReference type="Proteomes" id="UP000565262"/>
    </source>
</evidence>
<dbReference type="NCBIfam" id="TIGR00281">
    <property type="entry name" value="SMC-Scp complex subunit ScpB"/>
    <property type="match status" value="1"/>
</dbReference>
<reference evidence="7 8" key="1">
    <citation type="submission" date="2020-08" db="EMBL/GenBank/DDBJ databases">
        <title>Oceanospirillum sp. nov. isolated from marine sediment.</title>
        <authorList>
            <person name="Ji X."/>
        </authorList>
    </citation>
    <scope>NUCLEOTIDE SEQUENCE [LARGE SCALE GENOMIC DNA]</scope>
    <source>
        <strain evidence="7 8">D5</strain>
    </source>
</reference>
<comment type="caution">
    <text evidence="7">The sequence shown here is derived from an EMBL/GenBank/DDBJ whole genome shotgun (WGS) entry which is preliminary data.</text>
</comment>
<keyword evidence="4" id="KW-0131">Cell cycle</keyword>
<dbReference type="InterPro" id="IPR005234">
    <property type="entry name" value="ScpB_csome_segregation"/>
</dbReference>
<dbReference type="SUPFAM" id="SSF46785">
    <property type="entry name" value="Winged helix' DNA-binding domain"/>
    <property type="match status" value="2"/>
</dbReference>
<feature type="coiled-coil region" evidence="5">
    <location>
        <begin position="188"/>
        <end position="216"/>
    </location>
</feature>
<dbReference type="InterPro" id="IPR036390">
    <property type="entry name" value="WH_DNA-bd_sf"/>
</dbReference>
<keyword evidence="2" id="KW-0132">Cell division</keyword>
<evidence type="ECO:0000256" key="6">
    <source>
        <dbReference type="SAM" id="MobiDB-lite"/>
    </source>
</evidence>
<evidence type="ECO:0000256" key="4">
    <source>
        <dbReference type="ARBA" id="ARBA00023306"/>
    </source>
</evidence>
<keyword evidence="8" id="KW-1185">Reference proteome</keyword>
<dbReference type="Gene3D" id="1.10.10.10">
    <property type="entry name" value="Winged helix-like DNA-binding domain superfamily/Winged helix DNA-binding domain"/>
    <property type="match status" value="2"/>
</dbReference>
<dbReference type="AlphaFoldDB" id="A0A839IVE8"/>
<feature type="region of interest" description="Disordered" evidence="6">
    <location>
        <begin position="263"/>
        <end position="346"/>
    </location>
</feature>
<dbReference type="InterPro" id="IPR036388">
    <property type="entry name" value="WH-like_DNA-bd_sf"/>
</dbReference>
<evidence type="ECO:0000256" key="3">
    <source>
        <dbReference type="ARBA" id="ARBA00022829"/>
    </source>
</evidence>
<protein>
    <submittedName>
        <fullName evidence="7">SMC-Scp complex subunit ScpB</fullName>
    </submittedName>
</protein>
<dbReference type="Pfam" id="PF04079">
    <property type="entry name" value="SMC_ScpB"/>
    <property type="match status" value="1"/>
</dbReference>
<evidence type="ECO:0000313" key="7">
    <source>
        <dbReference type="EMBL" id="MBB1488439.1"/>
    </source>
</evidence>
<keyword evidence="3" id="KW-0159">Chromosome partition</keyword>
<evidence type="ECO:0000256" key="1">
    <source>
        <dbReference type="ARBA" id="ARBA00022490"/>
    </source>
</evidence>
<dbReference type="PANTHER" id="PTHR34298">
    <property type="entry name" value="SEGREGATION AND CONDENSATION PROTEIN B"/>
    <property type="match status" value="1"/>
</dbReference>
<gene>
    <name evidence="7" type="primary">scpB</name>
    <name evidence="7" type="ORF">H4O21_17680</name>
</gene>
<keyword evidence="5" id="KW-0175">Coiled coil</keyword>
<evidence type="ECO:0000256" key="5">
    <source>
        <dbReference type="SAM" id="Coils"/>
    </source>
</evidence>
<dbReference type="GO" id="GO:0051301">
    <property type="term" value="P:cell division"/>
    <property type="evidence" value="ECO:0007669"/>
    <property type="project" value="UniProtKB-KW"/>
</dbReference>
<accession>A0A839IVE8</accession>
<organism evidence="7 8">
    <name type="scientific">Oceanospirillum sediminis</name>
    <dbReference type="NCBI Taxonomy" id="2760088"/>
    <lineage>
        <taxon>Bacteria</taxon>
        <taxon>Pseudomonadati</taxon>
        <taxon>Pseudomonadota</taxon>
        <taxon>Gammaproteobacteria</taxon>
        <taxon>Oceanospirillales</taxon>
        <taxon>Oceanospirillaceae</taxon>
        <taxon>Oceanospirillum</taxon>
    </lineage>
</organism>
<dbReference type="Proteomes" id="UP000565262">
    <property type="component" value="Unassembled WGS sequence"/>
</dbReference>
<keyword evidence="1" id="KW-0963">Cytoplasm</keyword>
<feature type="compositionally biased region" description="Basic and acidic residues" evidence="6">
    <location>
        <begin position="315"/>
        <end position="330"/>
    </location>
</feature>
<proteinExistence type="predicted"/>